<reference evidence="4" key="1">
    <citation type="journal article" date="2012" name="Genome Res.">
        <title>Genomic characterization of the Bacillus cereus sensu lato species: Backdrop to the evolution of Bacillus anthracis.</title>
        <authorList>
            <person name="Zwick M.E."/>
            <person name="Joseph S.J."/>
            <person name="Didelot X."/>
            <person name="Chen P.E."/>
            <person name="Bishop-Lilly K.A."/>
            <person name="Stewart A.C."/>
            <person name="Willner K."/>
            <person name="Nolan N."/>
            <person name="Lentz S."/>
            <person name="Thomason M.K."/>
            <person name="Sozhamannan S."/>
            <person name="Mateczun A.J."/>
            <person name="Du L."/>
            <person name="Read T.D."/>
        </authorList>
    </citation>
    <scope>NUCLEOTIDE SEQUENCE [LARGE SCALE GENOMIC DNA]</scope>
    <source>
        <strain evidence="4">AH603</strain>
    </source>
</reference>
<evidence type="ECO:0000313" key="4">
    <source>
        <dbReference type="EMBL" id="EEL70647.1"/>
    </source>
</evidence>
<dbReference type="Proteomes" id="UP000001753">
    <property type="component" value="Chromosome"/>
</dbReference>
<dbReference type="InterPro" id="IPR027417">
    <property type="entry name" value="P-loop_NTPase"/>
</dbReference>
<feature type="domain" description="DnaB/C C-terminal" evidence="3">
    <location>
        <begin position="141"/>
        <end position="209"/>
    </location>
</feature>
<sequence>MATFRVNKSKNYTTINNTGLRDERLSWKAKGILAYILSLPDDWVFYMEEISTHAKDGIDSLRVGMKELKKFGYVRRFPVKNEKGKITNWETIIYEVPQVENPHMKNPQVEVPFIENPTLLSTKELSTNKQNTNIQSSSSIFSFYENNFGILNSFIAESISQWVNDTSEELVQAAMERALKQQKKWNYAEGILKQWVNKNILTLVDVNAAEIEFKNKDKKERKTMQALGKTVASSKNTILSNYAQRYVLSPNRCTNVFLVGKDKFKDVCNKRLLIDTETNEEFCPQCRSVEQEDQHLAKETLAIKKKNEIIHLYDSFSDNSLINPKLKKAIFDSYVPPTPELANAKEVMMDFARNFDPKKSESIVITGNYRVGKSHLCVAATKEIMRKGYSTMFIEMNALFTKITSTWNKNSELTEDKLMSILANVDVLVLDDFGAEFTEKDAEGVTWKKTKTKDILERRLGRTNLITTNFGVMELAGMYGEREFSRIMEDTQVLKMYGENYSLRNFIKEE</sequence>
<dbReference type="EMBL" id="ACMP01000071">
    <property type="protein sequence ID" value="EEL70647.1"/>
    <property type="molecule type" value="Genomic_DNA"/>
</dbReference>
<dbReference type="SUPFAM" id="SSF52540">
    <property type="entry name" value="P-loop containing nucleoside triphosphate hydrolases"/>
    <property type="match status" value="1"/>
</dbReference>
<gene>
    <name evidence="4" type="ORF">bcere0026_24050</name>
</gene>
<dbReference type="GO" id="GO:0005524">
    <property type="term" value="F:ATP binding"/>
    <property type="evidence" value="ECO:0007669"/>
    <property type="project" value="InterPro"/>
</dbReference>
<dbReference type="AlphaFoldDB" id="C2XUN4"/>
<dbReference type="Pfam" id="PF07261">
    <property type="entry name" value="DnaB_2"/>
    <property type="match status" value="1"/>
</dbReference>
<dbReference type="SUPFAM" id="SSF158499">
    <property type="entry name" value="DnaD domain-like"/>
    <property type="match status" value="1"/>
</dbReference>
<dbReference type="Gene3D" id="3.40.50.300">
    <property type="entry name" value="P-loop containing nucleotide triphosphate hydrolases"/>
    <property type="match status" value="1"/>
</dbReference>
<evidence type="ECO:0000256" key="1">
    <source>
        <dbReference type="ARBA" id="ARBA00093462"/>
    </source>
</evidence>
<dbReference type="InterPro" id="IPR002611">
    <property type="entry name" value="IstB_ATP-bd"/>
</dbReference>
<dbReference type="NCBIfam" id="TIGR01446">
    <property type="entry name" value="DnaD_dom"/>
    <property type="match status" value="1"/>
</dbReference>
<proteinExistence type="inferred from homology"/>
<accession>C2XUN4</accession>
<dbReference type="InterPro" id="IPR006343">
    <property type="entry name" value="DnaB/C_C"/>
</dbReference>
<dbReference type="InterPro" id="IPR053162">
    <property type="entry name" value="DnaD"/>
</dbReference>
<dbReference type="HOGENOM" id="CLU_533871_0_0_9"/>
<dbReference type="Gene3D" id="1.10.10.630">
    <property type="entry name" value="DnaD domain-like"/>
    <property type="match status" value="1"/>
</dbReference>
<comment type="caution">
    <text evidence="4">The sequence shown here is derived from an EMBL/GenBank/DDBJ whole genome shotgun (WGS) entry which is preliminary data.</text>
</comment>
<comment type="similarity">
    <text evidence="1">Belongs to the DnaB/DnaD family.</text>
</comment>
<dbReference type="InterPro" id="IPR034829">
    <property type="entry name" value="DnaD-like_sf"/>
</dbReference>
<protein>
    <submittedName>
        <fullName evidence="4">Phage replication protein</fullName>
    </submittedName>
</protein>
<organism evidence="4">
    <name type="scientific">Bacillus mycoides</name>
    <dbReference type="NCBI Taxonomy" id="1405"/>
    <lineage>
        <taxon>Bacteria</taxon>
        <taxon>Bacillati</taxon>
        <taxon>Bacillota</taxon>
        <taxon>Bacilli</taxon>
        <taxon>Bacillales</taxon>
        <taxon>Bacillaceae</taxon>
        <taxon>Bacillus</taxon>
        <taxon>Bacillus cereus group</taxon>
    </lineage>
</organism>
<evidence type="ECO:0000259" key="2">
    <source>
        <dbReference type="Pfam" id="PF01695"/>
    </source>
</evidence>
<name>C2XUN4_BACMY</name>
<dbReference type="PANTHER" id="PTHR37293">
    <property type="entry name" value="PHAGE REPLICATION PROTEIN-RELATED"/>
    <property type="match status" value="1"/>
</dbReference>
<evidence type="ECO:0000259" key="3">
    <source>
        <dbReference type="Pfam" id="PF07261"/>
    </source>
</evidence>
<dbReference type="PANTHER" id="PTHR37293:SF9">
    <property type="entry name" value="PHI ETA ORF 22-LIKE PROTEIN"/>
    <property type="match status" value="1"/>
</dbReference>
<dbReference type="Pfam" id="PF01695">
    <property type="entry name" value="IstB_IS21"/>
    <property type="match status" value="1"/>
</dbReference>
<feature type="domain" description="IstB-like ATP-binding" evidence="2">
    <location>
        <begin position="359"/>
        <end position="505"/>
    </location>
</feature>